<evidence type="ECO:0000313" key="7">
    <source>
        <dbReference type="Proteomes" id="UP000582090"/>
    </source>
</evidence>
<dbReference type="PANTHER" id="PTHR14226">
    <property type="entry name" value="NEUROPATHY TARGET ESTERASE/SWISS CHEESE D.MELANOGASTER"/>
    <property type="match status" value="1"/>
</dbReference>
<keyword evidence="1 4" id="KW-0378">Hydrolase</keyword>
<organism evidence="6 7">
    <name type="scientific">Rhizobium metallidurans</name>
    <dbReference type="NCBI Taxonomy" id="1265931"/>
    <lineage>
        <taxon>Bacteria</taxon>
        <taxon>Pseudomonadati</taxon>
        <taxon>Pseudomonadota</taxon>
        <taxon>Alphaproteobacteria</taxon>
        <taxon>Hyphomicrobiales</taxon>
        <taxon>Rhizobiaceae</taxon>
        <taxon>Rhizobium/Agrobacterium group</taxon>
        <taxon>Rhizobium</taxon>
    </lineage>
</organism>
<protein>
    <submittedName>
        <fullName evidence="6">NTE family protein</fullName>
    </submittedName>
</protein>
<evidence type="ECO:0000259" key="5">
    <source>
        <dbReference type="PROSITE" id="PS51635"/>
    </source>
</evidence>
<dbReference type="GO" id="GO:0016042">
    <property type="term" value="P:lipid catabolic process"/>
    <property type="evidence" value="ECO:0007669"/>
    <property type="project" value="UniProtKB-UniRule"/>
</dbReference>
<keyword evidence="3 4" id="KW-0443">Lipid metabolism</keyword>
<dbReference type="InterPro" id="IPR002641">
    <property type="entry name" value="PNPLA_dom"/>
</dbReference>
<dbReference type="EMBL" id="JACIDW010000017">
    <property type="protein sequence ID" value="MBB3966411.1"/>
    <property type="molecule type" value="Genomic_DNA"/>
</dbReference>
<evidence type="ECO:0000256" key="3">
    <source>
        <dbReference type="ARBA" id="ARBA00023098"/>
    </source>
</evidence>
<dbReference type="Gene3D" id="3.40.1090.10">
    <property type="entry name" value="Cytosolic phospholipase A2 catalytic domain"/>
    <property type="match status" value="2"/>
</dbReference>
<dbReference type="PROSITE" id="PS51635">
    <property type="entry name" value="PNPLA"/>
    <property type="match status" value="1"/>
</dbReference>
<feature type="short sequence motif" description="DGA/G" evidence="4">
    <location>
        <begin position="189"/>
        <end position="191"/>
    </location>
</feature>
<dbReference type="AlphaFoldDB" id="A0A7W6D1D4"/>
<dbReference type="PANTHER" id="PTHR14226:SF29">
    <property type="entry name" value="NEUROPATHY TARGET ESTERASE SWS"/>
    <property type="match status" value="1"/>
</dbReference>
<dbReference type="RefSeq" id="WP_183901898.1">
    <property type="nucleotide sequence ID" value="NZ_JACIDW010000017.1"/>
</dbReference>
<evidence type="ECO:0000256" key="2">
    <source>
        <dbReference type="ARBA" id="ARBA00022963"/>
    </source>
</evidence>
<dbReference type="SUPFAM" id="SSF52151">
    <property type="entry name" value="FabD/lysophospholipase-like"/>
    <property type="match status" value="1"/>
</dbReference>
<keyword evidence="2 4" id="KW-0442">Lipid degradation</keyword>
<keyword evidence="7" id="KW-1185">Reference proteome</keyword>
<feature type="active site" description="Nucleophile" evidence="4">
    <location>
        <position position="61"/>
    </location>
</feature>
<proteinExistence type="predicted"/>
<evidence type="ECO:0000256" key="1">
    <source>
        <dbReference type="ARBA" id="ARBA00022801"/>
    </source>
</evidence>
<dbReference type="InterPro" id="IPR016035">
    <property type="entry name" value="Acyl_Trfase/lysoPLipase"/>
</dbReference>
<reference evidence="6 7" key="1">
    <citation type="submission" date="2020-08" db="EMBL/GenBank/DDBJ databases">
        <title>Genomic Encyclopedia of Type Strains, Phase IV (KMG-IV): sequencing the most valuable type-strain genomes for metagenomic binning, comparative biology and taxonomic classification.</title>
        <authorList>
            <person name="Goeker M."/>
        </authorList>
    </citation>
    <scope>NUCLEOTIDE SEQUENCE [LARGE SCALE GENOMIC DNA]</scope>
    <source>
        <strain evidence="6 7">DSM 26575</strain>
    </source>
</reference>
<evidence type="ECO:0000313" key="6">
    <source>
        <dbReference type="EMBL" id="MBB3966411.1"/>
    </source>
</evidence>
<gene>
    <name evidence="6" type="ORF">GGQ67_004098</name>
</gene>
<feature type="active site" description="Proton acceptor" evidence="4">
    <location>
        <position position="189"/>
    </location>
</feature>
<accession>A0A7W6D1D4</accession>
<feature type="short sequence motif" description="GXSXG" evidence="4">
    <location>
        <begin position="59"/>
        <end position="63"/>
    </location>
</feature>
<dbReference type="Proteomes" id="UP000582090">
    <property type="component" value="Unassembled WGS sequence"/>
</dbReference>
<dbReference type="InterPro" id="IPR050301">
    <property type="entry name" value="NTE"/>
</dbReference>
<comment type="caution">
    <text evidence="6">The sequence shown here is derived from an EMBL/GenBank/DDBJ whole genome shotgun (WGS) entry which is preliminary data.</text>
</comment>
<sequence>MTQQAEKTSSAFPALEDVASGASPRIAIAFGGGGARGLAHIHVIETLDELGIRPVAISGSSIGAIMGAGMAAGMTGEAIREHALMTVGNKTAVVSRLWGLRPQTVRDAVANGVRIGQFNLERILKAFLPADLPDRFEDLPIPMTVTATDYYGQQEVLVSEGQLFPALAASSAIPAVFMPVRLHGRVMIDGGISNPVPYECLMDRADIVIGIDVVGAPEGDGTHIPNRMESIFGSGQLMMQTAITLKLRIQPPHIFLRPAVGRTGVMDFLKAREVLAMSQGVKDELKYALDGAIETHARAERL</sequence>
<evidence type="ECO:0000256" key="4">
    <source>
        <dbReference type="PROSITE-ProRule" id="PRU01161"/>
    </source>
</evidence>
<name>A0A7W6D1D4_9HYPH</name>
<feature type="domain" description="PNPLA" evidence="5">
    <location>
        <begin position="28"/>
        <end position="202"/>
    </location>
</feature>
<dbReference type="GO" id="GO:0016787">
    <property type="term" value="F:hydrolase activity"/>
    <property type="evidence" value="ECO:0007669"/>
    <property type="project" value="UniProtKB-UniRule"/>
</dbReference>
<feature type="short sequence motif" description="GXGXXG" evidence="4">
    <location>
        <begin position="32"/>
        <end position="37"/>
    </location>
</feature>
<dbReference type="Pfam" id="PF01734">
    <property type="entry name" value="Patatin"/>
    <property type="match status" value="1"/>
</dbReference>